<name>A0A7C3KFC2_9CYAN</name>
<reference evidence="1" key="1">
    <citation type="journal article" date="2020" name="mSystems">
        <title>Genome- and Community-Level Interaction Insights into Carbon Utilization and Element Cycling Functions of Hydrothermarchaeota in Hydrothermal Sediment.</title>
        <authorList>
            <person name="Zhou Z."/>
            <person name="Liu Y."/>
            <person name="Xu W."/>
            <person name="Pan J."/>
            <person name="Luo Z.H."/>
            <person name="Li M."/>
        </authorList>
    </citation>
    <scope>NUCLEOTIDE SEQUENCE [LARGE SCALE GENOMIC DNA]</scope>
    <source>
        <strain evidence="1">SpSt-418</strain>
    </source>
</reference>
<evidence type="ECO:0000313" key="1">
    <source>
        <dbReference type="EMBL" id="HFM98487.1"/>
    </source>
</evidence>
<dbReference type="EMBL" id="DSRU01000173">
    <property type="protein sequence ID" value="HFM98487.1"/>
    <property type="molecule type" value="Genomic_DNA"/>
</dbReference>
<comment type="caution">
    <text evidence="1">The sequence shown here is derived from an EMBL/GenBank/DDBJ whole genome shotgun (WGS) entry which is preliminary data.</text>
</comment>
<sequence>MTQRRRLLLILFGSFGSILIGKKGYIAPMASENQASNDDPDTSDIDTEVHTDFEKAFQAGYSFQYNMPDQGLQTVEFSVHPIGALTLTSGRLMVCDPLLTMDFRNVLTKTIAPGS</sequence>
<accession>A0A7C3KFC2</accession>
<gene>
    <name evidence="1" type="ORF">ENR64_12160</name>
</gene>
<proteinExistence type="predicted"/>
<organism evidence="1">
    <name type="scientific">Oscillatoriales cyanobacterium SpSt-418</name>
    <dbReference type="NCBI Taxonomy" id="2282169"/>
    <lineage>
        <taxon>Bacteria</taxon>
        <taxon>Bacillati</taxon>
        <taxon>Cyanobacteriota</taxon>
        <taxon>Cyanophyceae</taxon>
        <taxon>Oscillatoriophycideae</taxon>
        <taxon>Oscillatoriales</taxon>
    </lineage>
</organism>
<dbReference type="AlphaFoldDB" id="A0A7C3KFC2"/>
<protein>
    <submittedName>
        <fullName evidence="1">Uncharacterized protein</fullName>
    </submittedName>
</protein>